<dbReference type="PROSITE" id="PS50126">
    <property type="entry name" value="S1"/>
    <property type="match status" value="1"/>
</dbReference>
<feature type="non-terminal residue" evidence="5">
    <location>
        <position position="280"/>
    </location>
</feature>
<keyword evidence="1" id="KW-0479">Metal-binding</keyword>
<feature type="compositionally biased region" description="Basic residues" evidence="2">
    <location>
        <begin position="258"/>
        <end position="280"/>
    </location>
</feature>
<dbReference type="GO" id="GO:0003723">
    <property type="term" value="F:RNA binding"/>
    <property type="evidence" value="ECO:0007669"/>
    <property type="project" value="TreeGrafter"/>
</dbReference>
<dbReference type="InterPro" id="IPR003029">
    <property type="entry name" value="S1_domain"/>
</dbReference>
<evidence type="ECO:0000256" key="1">
    <source>
        <dbReference type="PROSITE-ProRule" id="PRU00047"/>
    </source>
</evidence>
<dbReference type="InterPro" id="IPR001878">
    <property type="entry name" value="Znf_CCHC"/>
</dbReference>
<dbReference type="SUPFAM" id="SSF50249">
    <property type="entry name" value="Nucleic acid-binding proteins"/>
    <property type="match status" value="1"/>
</dbReference>
<reference evidence="5" key="1">
    <citation type="submission" date="2015-04" db="EMBL/GenBank/DDBJ databases">
        <title>The genome sequence of the plant pathogenic Rhizarian Plasmodiophora brassicae reveals insights in its biotrophic life cycle and the origin of chitin synthesis.</title>
        <authorList>
            <person name="Schwelm A."/>
            <person name="Fogelqvist J."/>
            <person name="Knaust A."/>
            <person name="Julke S."/>
            <person name="Lilja T."/>
            <person name="Dhandapani V."/>
            <person name="Bonilla-Rosso G."/>
            <person name="Karlsson M."/>
            <person name="Shevchenko A."/>
            <person name="Choi S.R."/>
            <person name="Kim H.G."/>
            <person name="Park J.Y."/>
            <person name="Lim Y.P."/>
            <person name="Ludwig-Muller J."/>
            <person name="Dixelius C."/>
        </authorList>
    </citation>
    <scope>NUCLEOTIDE SEQUENCE</scope>
    <source>
        <tissue evidence="5">Potato root galls</tissue>
    </source>
</reference>
<dbReference type="SMART" id="SM00316">
    <property type="entry name" value="S1"/>
    <property type="match status" value="1"/>
</dbReference>
<feature type="domain" description="S1 motif" evidence="3">
    <location>
        <begin position="40"/>
        <end position="115"/>
    </location>
</feature>
<evidence type="ECO:0008006" key="6">
    <source>
        <dbReference type="Google" id="ProtNLM"/>
    </source>
</evidence>
<feature type="compositionally biased region" description="Basic residues" evidence="2">
    <location>
        <begin position="225"/>
        <end position="241"/>
    </location>
</feature>
<dbReference type="InterPro" id="IPR012340">
    <property type="entry name" value="NA-bd_OB-fold"/>
</dbReference>
<accession>A0A0H5QZ50</accession>
<dbReference type="GO" id="GO:0008270">
    <property type="term" value="F:zinc ion binding"/>
    <property type="evidence" value="ECO:0007669"/>
    <property type="project" value="UniProtKB-KW"/>
</dbReference>
<evidence type="ECO:0000259" key="3">
    <source>
        <dbReference type="PROSITE" id="PS50126"/>
    </source>
</evidence>
<keyword evidence="1" id="KW-0862">Zinc</keyword>
<protein>
    <recommendedName>
        <fullName evidence="6">CCHC-type domain-containing protein</fullName>
    </recommendedName>
</protein>
<feature type="region of interest" description="Disordered" evidence="2">
    <location>
        <begin position="193"/>
        <end position="280"/>
    </location>
</feature>
<evidence type="ECO:0000256" key="2">
    <source>
        <dbReference type="SAM" id="MobiDB-lite"/>
    </source>
</evidence>
<dbReference type="AlphaFoldDB" id="A0A0H5QZ50"/>
<feature type="domain" description="CCHC-type" evidence="4">
    <location>
        <begin position="159"/>
        <end position="172"/>
    </location>
</feature>
<dbReference type="Gene3D" id="2.40.50.140">
    <property type="entry name" value="Nucleic acid-binding proteins"/>
    <property type="match status" value="1"/>
</dbReference>
<dbReference type="Pfam" id="PF00575">
    <property type="entry name" value="S1"/>
    <property type="match status" value="1"/>
</dbReference>
<evidence type="ECO:0000259" key="4">
    <source>
        <dbReference type="PROSITE" id="PS50158"/>
    </source>
</evidence>
<dbReference type="EMBL" id="HACM01006545">
    <property type="protein sequence ID" value="CRZ06987.1"/>
    <property type="molecule type" value="Transcribed_RNA"/>
</dbReference>
<dbReference type="PANTHER" id="PTHR15838">
    <property type="entry name" value="NUCLEOLAR PROTEIN OF 40 KDA"/>
    <property type="match status" value="1"/>
</dbReference>
<keyword evidence="1" id="KW-0863">Zinc-finger</keyword>
<dbReference type="PROSITE" id="PS50158">
    <property type="entry name" value="ZF_CCHC"/>
    <property type="match status" value="1"/>
</dbReference>
<feature type="compositionally biased region" description="Basic and acidic residues" evidence="2">
    <location>
        <begin position="244"/>
        <end position="257"/>
    </location>
</feature>
<sequence>MSGRGDDGTQDRSAHTHPQRLNMITRARMVDHGHSYPPIFSIHRARVVSIREFGAFVAIIDDDRTTGLVHISELSSSRVDNVSDIVDIGEHVWVKLIDIKPSAQSDRPKLPFSMEHCDQGSGNDMDINNVKLSVDSSRKKSFRGEAAPISVGAILDTVCTRCGVHGHIQQECFSSLTNDTQYELLPEDDELDAPEFTNELPTHTKPISKESRHHHLKSKFGESRHQHHKSKSGAGRRHTSPSKHAADDAHRTSISKHDRGHKRKHENRTHKNSKHPRNIS</sequence>
<organism evidence="5">
    <name type="scientific">Spongospora subterranea</name>
    <dbReference type="NCBI Taxonomy" id="70186"/>
    <lineage>
        <taxon>Eukaryota</taxon>
        <taxon>Sar</taxon>
        <taxon>Rhizaria</taxon>
        <taxon>Endomyxa</taxon>
        <taxon>Phytomyxea</taxon>
        <taxon>Plasmodiophorida</taxon>
        <taxon>Plasmodiophoridae</taxon>
        <taxon>Spongospora</taxon>
    </lineage>
</organism>
<dbReference type="PANTHER" id="PTHR15838:SF1">
    <property type="entry name" value="ZINC FINGER CCHC DOMAIN-CONTAINING PROTEIN 17"/>
    <property type="match status" value="1"/>
</dbReference>
<dbReference type="GO" id="GO:0043489">
    <property type="term" value="P:RNA stabilization"/>
    <property type="evidence" value="ECO:0007669"/>
    <property type="project" value="TreeGrafter"/>
</dbReference>
<name>A0A0H5QZ50_9EUKA</name>
<proteinExistence type="predicted"/>
<evidence type="ECO:0000313" key="5">
    <source>
        <dbReference type="EMBL" id="CRZ06987.1"/>
    </source>
</evidence>